<dbReference type="Gene3D" id="3.20.20.150">
    <property type="entry name" value="Divalent-metal-dependent TIM barrel enzymes"/>
    <property type="match status" value="1"/>
</dbReference>
<dbReference type="Proteomes" id="UP000464314">
    <property type="component" value="Chromosome"/>
</dbReference>
<dbReference type="InterPro" id="IPR013022">
    <property type="entry name" value="Xyl_isomerase-like_TIM-brl"/>
</dbReference>
<dbReference type="InterPro" id="IPR036237">
    <property type="entry name" value="Xyl_isomerase-like_sf"/>
</dbReference>
<dbReference type="InterPro" id="IPR050312">
    <property type="entry name" value="IolE/XylAMocC-like"/>
</dbReference>
<evidence type="ECO:0000259" key="1">
    <source>
        <dbReference type="Pfam" id="PF01261"/>
    </source>
</evidence>
<protein>
    <submittedName>
        <fullName evidence="2">TIM barrel protein</fullName>
    </submittedName>
</protein>
<dbReference type="AlphaFoldDB" id="A0A6P1TR66"/>
<dbReference type="RefSeq" id="WP_161839659.1">
    <property type="nucleotide sequence ID" value="NZ_CP048000.1"/>
</dbReference>
<evidence type="ECO:0000313" key="3">
    <source>
        <dbReference type="Proteomes" id="UP000464314"/>
    </source>
</evidence>
<feature type="domain" description="Xylose isomerase-like TIM barrel" evidence="1">
    <location>
        <begin position="20"/>
        <end position="256"/>
    </location>
</feature>
<reference evidence="2 3" key="1">
    <citation type="submission" date="2020-01" db="EMBL/GenBank/DDBJ databases">
        <title>Genome analysis of Anaerocolumna sp. CBA3638.</title>
        <authorList>
            <person name="Kim J."/>
            <person name="Roh S.W."/>
        </authorList>
    </citation>
    <scope>NUCLEOTIDE SEQUENCE [LARGE SCALE GENOMIC DNA]</scope>
    <source>
        <strain evidence="2 3">CBA3638</strain>
    </source>
</reference>
<name>A0A6P1TR66_9FIRM</name>
<dbReference type="Pfam" id="PF01261">
    <property type="entry name" value="AP_endonuc_2"/>
    <property type="match status" value="1"/>
</dbReference>
<proteinExistence type="predicted"/>
<dbReference type="PANTHER" id="PTHR12110:SF21">
    <property type="entry name" value="XYLOSE ISOMERASE-LIKE TIM BARREL DOMAIN-CONTAINING PROTEIN"/>
    <property type="match status" value="1"/>
</dbReference>
<dbReference type="EMBL" id="CP048000">
    <property type="protein sequence ID" value="QHQ62837.1"/>
    <property type="molecule type" value="Genomic_DNA"/>
</dbReference>
<dbReference type="KEGG" id="anr:Ana3638_20340"/>
<dbReference type="SUPFAM" id="SSF51658">
    <property type="entry name" value="Xylose isomerase-like"/>
    <property type="match status" value="1"/>
</dbReference>
<dbReference type="PANTHER" id="PTHR12110">
    <property type="entry name" value="HYDROXYPYRUVATE ISOMERASE"/>
    <property type="match status" value="1"/>
</dbReference>
<evidence type="ECO:0000313" key="2">
    <source>
        <dbReference type="EMBL" id="QHQ62837.1"/>
    </source>
</evidence>
<organism evidence="2 3">
    <name type="scientific">Anaerocolumna sedimenticola</name>
    <dbReference type="NCBI Taxonomy" id="2696063"/>
    <lineage>
        <taxon>Bacteria</taxon>
        <taxon>Bacillati</taxon>
        <taxon>Bacillota</taxon>
        <taxon>Clostridia</taxon>
        <taxon>Lachnospirales</taxon>
        <taxon>Lachnospiraceae</taxon>
        <taxon>Anaerocolumna</taxon>
    </lineage>
</organism>
<accession>A0A6P1TR66</accession>
<gene>
    <name evidence="2" type="ORF">Ana3638_20340</name>
</gene>
<keyword evidence="3" id="KW-1185">Reference proteome</keyword>
<sequence length="261" mass="30220">MQFGMPTLIENKNLEETVLLCKELSLDFIELNMNLPQYQIECLENTDEFLKLADQYGIFYTIHLDENLNFCDFNRTVTKAYSDTVKRTIDIAKKLQVPIINMHLNKGVYFTLPDRKIYLFEKYNTKYMSDIEAFKELCGAAIGDSNIKISIENTDGYLEYEKTAIECLLQSKVFSLTWDIGHSHTAKNIDEPFILKHKDRLKHFHIHDAVGNKNHLTLGSGEINLAERLKTAEKYGCTCVIETKTIEALRESVKYTRIRSL</sequence>